<protein>
    <recommendedName>
        <fullName evidence="5">Alpha/beta hydrolase</fullName>
    </recommendedName>
</protein>
<keyword evidence="2" id="KW-0472">Membrane</keyword>
<keyword evidence="2" id="KW-0812">Transmembrane</keyword>
<evidence type="ECO:0008006" key="5">
    <source>
        <dbReference type="Google" id="ProtNLM"/>
    </source>
</evidence>
<dbReference type="AlphaFoldDB" id="A0A059KPZ8"/>
<feature type="region of interest" description="Disordered" evidence="1">
    <location>
        <begin position="1"/>
        <end position="27"/>
    </location>
</feature>
<feature type="transmembrane region" description="Helical" evidence="2">
    <location>
        <begin position="155"/>
        <end position="180"/>
    </location>
</feature>
<gene>
    <name evidence="3" type="ORF">X805_09020</name>
</gene>
<reference evidence="3 4" key="1">
    <citation type="journal article" date="2014" name="FEMS Microbiol. Ecol.">
        <title>Sphaerotilus natans encrusted with nanoball-shaped Fe(III) oxide minerals formed by nitrate-reducing mixotrophic Fe(II) oxidation.</title>
        <authorList>
            <person name="Park S."/>
            <person name="Kim D.H."/>
            <person name="Lee J.H."/>
            <person name="Hur H.G."/>
        </authorList>
    </citation>
    <scope>NUCLEOTIDE SEQUENCE [LARGE SCALE GENOMIC DNA]</scope>
    <source>
        <strain evidence="3 4">DSM 6575</strain>
    </source>
</reference>
<organism evidence="3 4">
    <name type="scientific">Sphaerotilus natans subsp. natans DSM 6575</name>
    <dbReference type="NCBI Taxonomy" id="1286631"/>
    <lineage>
        <taxon>Bacteria</taxon>
        <taxon>Pseudomonadati</taxon>
        <taxon>Pseudomonadota</taxon>
        <taxon>Betaproteobacteria</taxon>
        <taxon>Burkholderiales</taxon>
        <taxon>Sphaerotilaceae</taxon>
        <taxon>Sphaerotilus</taxon>
    </lineage>
</organism>
<feature type="transmembrane region" description="Helical" evidence="2">
    <location>
        <begin position="192"/>
        <end position="220"/>
    </location>
</feature>
<dbReference type="STRING" id="34103.SAMN05421778_12254"/>
<proteinExistence type="predicted"/>
<dbReference type="EMBL" id="AZRA01000023">
    <property type="protein sequence ID" value="KDB53537.1"/>
    <property type="molecule type" value="Genomic_DNA"/>
</dbReference>
<evidence type="ECO:0000256" key="1">
    <source>
        <dbReference type="SAM" id="MobiDB-lite"/>
    </source>
</evidence>
<accession>A0A059KPZ8</accession>
<feature type="compositionally biased region" description="Low complexity" evidence="1">
    <location>
        <begin position="14"/>
        <end position="27"/>
    </location>
</feature>
<dbReference type="Proteomes" id="UP000026714">
    <property type="component" value="Unassembled WGS sequence"/>
</dbReference>
<evidence type="ECO:0000313" key="4">
    <source>
        <dbReference type="Proteomes" id="UP000026714"/>
    </source>
</evidence>
<sequence>MIRRDRRPVHAMTRPSARSPSSCASSIAATPVRRRRVHYFSGFDPRGASHYHRLFSQQGERPQPGGGSITTGARQRIGELFHRWTVDWRPAPATPAAAPDDAAVRTEHVFMGWDDIIRRHWSRQPLALLREFAAVQVAMMRDVGLRRVHALHPTALLTALLPLLWLVATLLVGGFVIAAMSALPLTALGETGLVAVATGVGLALTGMLLSLGAQAGLFWLMRIYHFILCMGRGQVAGMDERVKEWVEHVIERQSTDPVDEVVLAGHSVGTLVMVEAVDQLLRDPRWQALQAGRRTAMLTLGQCYPGLALLPGAESFRHALLRLSRHPDLVWLDVTARIDPMCFFSTAPLAGTELAEQAGPLPRRRAASFFQMYDPLHWAAIRRDKLQAHFLYLMTPDRPGNFDLFAMLYGPRRFEQQLVETRRR</sequence>
<evidence type="ECO:0000313" key="3">
    <source>
        <dbReference type="EMBL" id="KDB53537.1"/>
    </source>
</evidence>
<dbReference type="eggNOG" id="COG0596">
    <property type="taxonomic scope" value="Bacteria"/>
</dbReference>
<keyword evidence="2" id="KW-1133">Transmembrane helix</keyword>
<comment type="caution">
    <text evidence="3">The sequence shown here is derived from an EMBL/GenBank/DDBJ whole genome shotgun (WGS) entry which is preliminary data.</text>
</comment>
<name>A0A059KPZ8_9BURK</name>
<keyword evidence="4" id="KW-1185">Reference proteome</keyword>
<evidence type="ECO:0000256" key="2">
    <source>
        <dbReference type="SAM" id="Phobius"/>
    </source>
</evidence>